<proteinExistence type="predicted"/>
<name>A0A4Y6PVA6_PERCE</name>
<organism evidence="1 2">
    <name type="scientific">Persicimonas caeni</name>
    <dbReference type="NCBI Taxonomy" id="2292766"/>
    <lineage>
        <taxon>Bacteria</taxon>
        <taxon>Deltaproteobacteria</taxon>
        <taxon>Bradymonadales</taxon>
        <taxon>Bradymonadaceae</taxon>
        <taxon>Persicimonas</taxon>
    </lineage>
</organism>
<dbReference type="Proteomes" id="UP000315995">
    <property type="component" value="Chromosome"/>
</dbReference>
<sequence length="150" mass="16947">MALVIYAEYIPGKYKYQLLDLTGEGFRGSVIPVELEVDAERRGELFELLSHIAEEYDSELYAYETHTRGGGAAKERAMAYQIAVDVLEEDDQPSDLCFAGAAELKHCWVFVFEASPSSHNSIGILVDKQSGKAFFRRYVDVRDLLDDQEQ</sequence>
<evidence type="ECO:0000313" key="2">
    <source>
        <dbReference type="Proteomes" id="UP000315995"/>
    </source>
</evidence>
<accession>A0A5B8Y612</accession>
<keyword evidence="2" id="KW-1185">Reference proteome</keyword>
<evidence type="ECO:0000313" key="1">
    <source>
        <dbReference type="EMBL" id="QDG52180.1"/>
    </source>
</evidence>
<accession>A0A4Y6PVA6</accession>
<dbReference type="AlphaFoldDB" id="A0A4Y6PVA6"/>
<dbReference type="RefSeq" id="WP_141198652.1">
    <property type="nucleotide sequence ID" value="NZ_CP041186.1"/>
</dbReference>
<dbReference type="EMBL" id="CP041186">
    <property type="protein sequence ID" value="QDG52180.1"/>
    <property type="molecule type" value="Genomic_DNA"/>
</dbReference>
<gene>
    <name evidence="1" type="ORF">FIV42_15960</name>
</gene>
<reference evidence="1 2" key="1">
    <citation type="submission" date="2019-06" db="EMBL/GenBank/DDBJ databases">
        <title>Persicimonas caeni gen. nov., sp. nov., a predatory bacterium isolated from solar saltern.</title>
        <authorList>
            <person name="Wang S."/>
        </authorList>
    </citation>
    <scope>NUCLEOTIDE SEQUENCE [LARGE SCALE GENOMIC DNA]</scope>
    <source>
        <strain evidence="1 2">YN101</strain>
    </source>
</reference>
<protein>
    <submittedName>
        <fullName evidence="1">Uncharacterized protein</fullName>
    </submittedName>
</protein>